<feature type="transmembrane region" description="Helical" evidence="1">
    <location>
        <begin position="14"/>
        <end position="36"/>
    </location>
</feature>
<evidence type="ECO:0000256" key="1">
    <source>
        <dbReference type="SAM" id="Phobius"/>
    </source>
</evidence>
<evidence type="ECO:0000313" key="2">
    <source>
        <dbReference type="EMBL" id="KRM56031.1"/>
    </source>
</evidence>
<dbReference type="EMBL" id="AYYO01000010">
    <property type="protein sequence ID" value="KRM56031.1"/>
    <property type="molecule type" value="Genomic_DNA"/>
</dbReference>
<keyword evidence="1" id="KW-0472">Membrane</keyword>
<proteinExistence type="predicted"/>
<dbReference type="Proteomes" id="UP000051679">
    <property type="component" value="Unassembled WGS sequence"/>
</dbReference>
<dbReference type="Pfam" id="PF17255">
    <property type="entry name" value="EbsA"/>
    <property type="match status" value="1"/>
</dbReference>
<accession>A0A0R1ZNA6</accession>
<evidence type="ECO:0000313" key="3">
    <source>
        <dbReference type="Proteomes" id="UP000051679"/>
    </source>
</evidence>
<organism evidence="2 3">
    <name type="scientific">Lacticaseibacillus sharpeae JCM 1186 = DSM 20505</name>
    <dbReference type="NCBI Taxonomy" id="1291052"/>
    <lineage>
        <taxon>Bacteria</taxon>
        <taxon>Bacillati</taxon>
        <taxon>Bacillota</taxon>
        <taxon>Bacilli</taxon>
        <taxon>Lactobacillales</taxon>
        <taxon>Lactobacillaceae</taxon>
        <taxon>Lacticaseibacillus</taxon>
    </lineage>
</organism>
<protein>
    <recommendedName>
        <fullName evidence="4">Pore-forming protein</fullName>
    </recommendedName>
</protein>
<dbReference type="STRING" id="1291052.FC18_GL000817"/>
<dbReference type="InterPro" id="IPR020215">
    <property type="entry name" value="EbsA-like"/>
</dbReference>
<keyword evidence="1" id="KW-0812">Transmembrane</keyword>
<reference evidence="2 3" key="1">
    <citation type="journal article" date="2015" name="Genome Announc.">
        <title>Expanding the biotechnology potential of lactobacilli through comparative genomics of 213 strains and associated genera.</title>
        <authorList>
            <person name="Sun Z."/>
            <person name="Harris H.M."/>
            <person name="McCann A."/>
            <person name="Guo C."/>
            <person name="Argimon S."/>
            <person name="Zhang W."/>
            <person name="Yang X."/>
            <person name="Jeffery I.B."/>
            <person name="Cooney J.C."/>
            <person name="Kagawa T.F."/>
            <person name="Liu W."/>
            <person name="Song Y."/>
            <person name="Salvetti E."/>
            <person name="Wrobel A."/>
            <person name="Rasinkangas P."/>
            <person name="Parkhill J."/>
            <person name="Rea M.C."/>
            <person name="O'Sullivan O."/>
            <person name="Ritari J."/>
            <person name="Douillard F.P."/>
            <person name="Paul Ross R."/>
            <person name="Yang R."/>
            <person name="Briner A.E."/>
            <person name="Felis G.E."/>
            <person name="de Vos W.M."/>
            <person name="Barrangou R."/>
            <person name="Klaenhammer T.R."/>
            <person name="Caufield P.W."/>
            <person name="Cui Y."/>
            <person name="Zhang H."/>
            <person name="O'Toole P.W."/>
        </authorList>
    </citation>
    <scope>NUCLEOTIDE SEQUENCE [LARGE SCALE GENOMIC DNA]</scope>
    <source>
        <strain evidence="2 3">DSM 20505</strain>
    </source>
</reference>
<dbReference type="PATRIC" id="fig|1291052.5.peg.832"/>
<keyword evidence="1" id="KW-1133">Transmembrane helix</keyword>
<name>A0A0R1ZNA6_9LACO</name>
<evidence type="ECO:0008006" key="4">
    <source>
        <dbReference type="Google" id="ProtNLM"/>
    </source>
</evidence>
<sequence length="130" mass="14397">MVIDLRQRFSYQPAIMDAVIFWGLIIAGYGLAVTLQMETSNVSLLAIIVALVTSLVVILQVVRYHGTISAQHLTLRRVLPSNTLTIPVKDLNISVIGKHRLLLQGTPYGDLQIGTWRKASLIAQLLNNHN</sequence>
<feature type="transmembrane region" description="Helical" evidence="1">
    <location>
        <begin position="42"/>
        <end position="62"/>
    </location>
</feature>
<keyword evidence="3" id="KW-1185">Reference proteome</keyword>
<dbReference type="AlphaFoldDB" id="A0A0R1ZNA6"/>
<gene>
    <name evidence="2" type="ORF">FC18_GL000817</name>
</gene>
<comment type="caution">
    <text evidence="2">The sequence shown here is derived from an EMBL/GenBank/DDBJ whole genome shotgun (WGS) entry which is preliminary data.</text>
</comment>